<keyword evidence="1" id="KW-0488">Methylation</keyword>
<keyword evidence="4" id="KW-0472">Membrane</keyword>
<dbReference type="InterPro" id="IPR024478">
    <property type="entry name" value="HlyB_4HB_MCP"/>
</dbReference>
<dbReference type="InterPro" id="IPR047347">
    <property type="entry name" value="YvaQ-like_sensor"/>
</dbReference>
<evidence type="ECO:0000256" key="2">
    <source>
        <dbReference type="ARBA" id="ARBA00029447"/>
    </source>
</evidence>
<dbReference type="SUPFAM" id="SSF58104">
    <property type="entry name" value="Methyl-accepting chemotaxis protein (MCP) signaling domain"/>
    <property type="match status" value="1"/>
</dbReference>
<dbReference type="Pfam" id="PF12729">
    <property type="entry name" value="4HB_MCP_1"/>
    <property type="match status" value="1"/>
</dbReference>
<accession>A0ABV9GY71</accession>
<feature type="transmembrane region" description="Helical" evidence="4">
    <location>
        <begin position="194"/>
        <end position="214"/>
    </location>
</feature>
<keyword evidence="4" id="KW-0812">Transmembrane</keyword>
<protein>
    <submittedName>
        <fullName evidence="7">Methyl-accepting chemotaxis protein</fullName>
    </submittedName>
</protein>
<keyword evidence="3" id="KW-0807">Transducer</keyword>
<evidence type="ECO:0000313" key="8">
    <source>
        <dbReference type="Proteomes" id="UP001595967"/>
    </source>
</evidence>
<comment type="caution">
    <text evidence="7">The sequence shown here is derived from an EMBL/GenBank/DDBJ whole genome shotgun (WGS) entry which is preliminary data.</text>
</comment>
<dbReference type="CDD" id="cd19411">
    <property type="entry name" value="MCP2201-like_sensor"/>
    <property type="match status" value="1"/>
</dbReference>
<gene>
    <name evidence="7" type="ORF">ACFO3A_10920</name>
</gene>
<keyword evidence="8" id="KW-1185">Reference proteome</keyword>
<dbReference type="SMART" id="SM00283">
    <property type="entry name" value="MA"/>
    <property type="match status" value="1"/>
</dbReference>
<evidence type="ECO:0000313" key="7">
    <source>
        <dbReference type="EMBL" id="MFC4622723.1"/>
    </source>
</evidence>
<feature type="transmembrane region" description="Helical" evidence="4">
    <location>
        <begin position="17"/>
        <end position="39"/>
    </location>
</feature>
<evidence type="ECO:0000256" key="3">
    <source>
        <dbReference type="PROSITE-ProRule" id="PRU00284"/>
    </source>
</evidence>
<dbReference type="Gene3D" id="1.10.287.950">
    <property type="entry name" value="Methyl-accepting chemotaxis protein"/>
    <property type="match status" value="1"/>
</dbReference>
<dbReference type="PROSITE" id="PS50111">
    <property type="entry name" value="CHEMOTAXIS_TRANSDUC_2"/>
    <property type="match status" value="1"/>
</dbReference>
<dbReference type="InterPro" id="IPR051310">
    <property type="entry name" value="MCP_chemotaxis"/>
</dbReference>
<evidence type="ECO:0000259" key="5">
    <source>
        <dbReference type="PROSITE" id="PS50111"/>
    </source>
</evidence>
<dbReference type="PANTHER" id="PTHR43531">
    <property type="entry name" value="PROTEIN ICFG"/>
    <property type="match status" value="1"/>
</dbReference>
<comment type="similarity">
    <text evidence="2">Belongs to the methyl-accepting chemotaxis (MCP) protein family.</text>
</comment>
<organism evidence="7 8">
    <name type="scientific">Comamonas nitrativorans</name>
    <dbReference type="NCBI Taxonomy" id="108437"/>
    <lineage>
        <taxon>Bacteria</taxon>
        <taxon>Pseudomonadati</taxon>
        <taxon>Pseudomonadota</taxon>
        <taxon>Betaproteobacteria</taxon>
        <taxon>Burkholderiales</taxon>
        <taxon>Comamonadaceae</taxon>
        <taxon>Comamonas</taxon>
    </lineage>
</organism>
<dbReference type="PROSITE" id="PS50885">
    <property type="entry name" value="HAMP"/>
    <property type="match status" value="1"/>
</dbReference>
<dbReference type="SMART" id="SM00304">
    <property type="entry name" value="HAMP"/>
    <property type="match status" value="1"/>
</dbReference>
<dbReference type="Proteomes" id="UP001595967">
    <property type="component" value="Unassembled WGS sequence"/>
</dbReference>
<dbReference type="InterPro" id="IPR003660">
    <property type="entry name" value="HAMP_dom"/>
</dbReference>
<feature type="domain" description="Methyl-accepting transducer" evidence="5">
    <location>
        <begin position="273"/>
        <end position="502"/>
    </location>
</feature>
<evidence type="ECO:0000256" key="4">
    <source>
        <dbReference type="SAM" id="Phobius"/>
    </source>
</evidence>
<evidence type="ECO:0000259" key="6">
    <source>
        <dbReference type="PROSITE" id="PS50885"/>
    </source>
</evidence>
<dbReference type="InterPro" id="IPR004089">
    <property type="entry name" value="MCPsignal_dom"/>
</dbReference>
<dbReference type="Pfam" id="PF00015">
    <property type="entry name" value="MCPsignal"/>
    <property type="match status" value="1"/>
</dbReference>
<dbReference type="EMBL" id="JBHSEW010000009">
    <property type="protein sequence ID" value="MFC4622723.1"/>
    <property type="molecule type" value="Genomic_DNA"/>
</dbReference>
<dbReference type="CDD" id="cd11386">
    <property type="entry name" value="MCP_signal"/>
    <property type="match status" value="1"/>
</dbReference>
<proteinExistence type="inferred from homology"/>
<evidence type="ECO:0000256" key="1">
    <source>
        <dbReference type="ARBA" id="ARBA00022481"/>
    </source>
</evidence>
<keyword evidence="4" id="KW-1133">Transmembrane helix</keyword>
<sequence>MVKLFSPLRHWRVGTRLFAAFGMVLALLLLVAIVALWNLNALSQITRQMTHVTWAKSDAASRLGLIAALNAKRTVEQLVSDPQRRQQLRDEILASREEFVAAEKRLEALVYLDEGKALLKKIEEARSLYVQSQAKFYTLLDAGDTEAAVNELQSVTLVQLALMTEHCRALGDLQQRIAQEDGARAEADADLARWIVVVTGVIAAILGMVLAWGITRSIIQPLGQAVGLAQSVAQGRLDNAIDIVNSDETGDLLQALRNMDRSLAHIVTGVRHGSDSIATAAVQIATGNLDLSSRTEEQASALEETTAAMQELSGTVTQNYDSGKQAAALAESAAKVAVRGGEVVAEVVHTMEAINTSSRKIADIIGIIDSIAFQTNILALNAAVEAARAGEQGRGFAVVASEVRALAGRSADAAREIKGLISESVGNVTSGSTQVEKAGSTMDEIVVSVRRVADIMGEISEASQDQSMGIAQINQAMQQMDQVTQQNAALVEEAAAAAQSMQAQASALVQAVSVFRLVQGGRGSARAAAVPLQLQQGG</sequence>
<feature type="domain" description="HAMP" evidence="6">
    <location>
        <begin position="216"/>
        <end position="268"/>
    </location>
</feature>
<dbReference type="RefSeq" id="WP_377726287.1">
    <property type="nucleotide sequence ID" value="NZ_JBHSEW010000009.1"/>
</dbReference>
<dbReference type="Pfam" id="PF00672">
    <property type="entry name" value="HAMP"/>
    <property type="match status" value="1"/>
</dbReference>
<dbReference type="PANTHER" id="PTHR43531:SF14">
    <property type="entry name" value="METHYL-ACCEPTING CHEMOTAXIS PROTEIN I-RELATED"/>
    <property type="match status" value="1"/>
</dbReference>
<name>A0ABV9GY71_9BURK</name>
<reference evidence="8" key="1">
    <citation type="journal article" date="2019" name="Int. J. Syst. Evol. Microbiol.">
        <title>The Global Catalogue of Microorganisms (GCM) 10K type strain sequencing project: providing services to taxonomists for standard genome sequencing and annotation.</title>
        <authorList>
            <consortium name="The Broad Institute Genomics Platform"/>
            <consortium name="The Broad Institute Genome Sequencing Center for Infectious Disease"/>
            <person name="Wu L."/>
            <person name="Ma J."/>
        </authorList>
    </citation>
    <scope>NUCLEOTIDE SEQUENCE [LARGE SCALE GENOMIC DNA]</scope>
    <source>
        <strain evidence="8">JCM 11650</strain>
    </source>
</reference>